<dbReference type="InterPro" id="IPR025997">
    <property type="entry name" value="SBP_2_dom"/>
</dbReference>
<dbReference type="Gene3D" id="3.40.50.2300">
    <property type="match status" value="2"/>
</dbReference>
<dbReference type="PROSITE" id="PS51257">
    <property type="entry name" value="PROKAR_LIPOPROTEIN"/>
    <property type="match status" value="1"/>
</dbReference>
<dbReference type="GO" id="GO:0030313">
    <property type="term" value="C:cell envelope"/>
    <property type="evidence" value="ECO:0007669"/>
    <property type="project" value="UniProtKB-SubCell"/>
</dbReference>
<organism evidence="5 6">
    <name type="scientific">Saccharopolyspora flava</name>
    <dbReference type="NCBI Taxonomy" id="95161"/>
    <lineage>
        <taxon>Bacteria</taxon>
        <taxon>Bacillati</taxon>
        <taxon>Actinomycetota</taxon>
        <taxon>Actinomycetes</taxon>
        <taxon>Pseudonocardiales</taxon>
        <taxon>Pseudonocardiaceae</taxon>
        <taxon>Saccharopolyspora</taxon>
    </lineage>
</organism>
<dbReference type="InterPro" id="IPR028082">
    <property type="entry name" value="Peripla_BP_I"/>
</dbReference>
<evidence type="ECO:0000256" key="3">
    <source>
        <dbReference type="ARBA" id="ARBA00022729"/>
    </source>
</evidence>
<dbReference type="SUPFAM" id="SSF53822">
    <property type="entry name" value="Periplasmic binding protein-like I"/>
    <property type="match status" value="1"/>
</dbReference>
<comment type="subcellular location">
    <subcellularLocation>
        <location evidence="1">Cell envelope</location>
    </subcellularLocation>
</comment>
<sequence length="334" mass="34193">MFGRVVSVVVGLVLVVSGCSAEREWGGNASPGGGPAKIGLITKTDTNPYFVGLRADAEAAAADRGAQLIALAGQFDGDNDGQVRAIENLIQQGVSTILITPNSSTGVIDALARARQAGVLVIALDTATEPAEAADATIATDNREAGRLQGAYAKAALGDRPPKVLMIDGTAGSSVSSMRHEGFLAGMGLAEGAPEVRGTTNANGDQNLAQQGAENLLARSSDINAVYTMNEPTARGVHAALQSRGLAEQVVMASIDGGCEGVAAVKSGQLRATVMQFPDKMAQQGVDAAVEHARTGAKPAGFHDTGSVVITDQPMPGIPSQTVAWGEQHCWGER</sequence>
<comment type="similarity">
    <text evidence="2">Belongs to the bacterial solute-binding protein 2 family.</text>
</comment>
<evidence type="ECO:0000256" key="1">
    <source>
        <dbReference type="ARBA" id="ARBA00004196"/>
    </source>
</evidence>
<dbReference type="Proteomes" id="UP000198852">
    <property type="component" value="Unassembled WGS sequence"/>
</dbReference>
<protein>
    <submittedName>
        <fullName evidence="5">Fructose transport system substrate-binding protein</fullName>
    </submittedName>
</protein>
<dbReference type="Pfam" id="PF13407">
    <property type="entry name" value="Peripla_BP_4"/>
    <property type="match status" value="1"/>
</dbReference>
<dbReference type="OrthoDB" id="4827464at2"/>
<evidence type="ECO:0000313" key="5">
    <source>
        <dbReference type="EMBL" id="SFT01875.1"/>
    </source>
</evidence>
<accession>A0A1I6UK88</accession>
<keyword evidence="3" id="KW-0732">Signal</keyword>
<dbReference type="PANTHER" id="PTHR46847">
    <property type="entry name" value="D-ALLOSE-BINDING PERIPLASMIC PROTEIN-RELATED"/>
    <property type="match status" value="1"/>
</dbReference>
<name>A0A1I6UK88_9PSEU</name>
<reference evidence="6" key="1">
    <citation type="submission" date="2016-10" db="EMBL/GenBank/DDBJ databases">
        <authorList>
            <person name="Varghese N."/>
            <person name="Submissions S."/>
        </authorList>
    </citation>
    <scope>NUCLEOTIDE SEQUENCE [LARGE SCALE GENOMIC DNA]</scope>
    <source>
        <strain evidence="6">DSM 44771</strain>
    </source>
</reference>
<evidence type="ECO:0000313" key="6">
    <source>
        <dbReference type="Proteomes" id="UP000198852"/>
    </source>
</evidence>
<dbReference type="STRING" id="95161.SAMN05660874_05010"/>
<keyword evidence="6" id="KW-1185">Reference proteome</keyword>
<feature type="domain" description="Periplasmic binding protein" evidence="4">
    <location>
        <begin position="38"/>
        <end position="294"/>
    </location>
</feature>
<gene>
    <name evidence="5" type="ORF">SAMN05660874_05010</name>
</gene>
<dbReference type="RefSeq" id="WP_093422689.1">
    <property type="nucleotide sequence ID" value="NZ_FOZX01000011.1"/>
</dbReference>
<dbReference type="PANTHER" id="PTHR46847:SF1">
    <property type="entry name" value="D-ALLOSE-BINDING PERIPLASMIC PROTEIN-RELATED"/>
    <property type="match status" value="1"/>
</dbReference>
<evidence type="ECO:0000259" key="4">
    <source>
        <dbReference type="Pfam" id="PF13407"/>
    </source>
</evidence>
<dbReference type="EMBL" id="FOZX01000011">
    <property type="protein sequence ID" value="SFT01875.1"/>
    <property type="molecule type" value="Genomic_DNA"/>
</dbReference>
<dbReference type="AlphaFoldDB" id="A0A1I6UK88"/>
<evidence type="ECO:0000256" key="2">
    <source>
        <dbReference type="ARBA" id="ARBA00007639"/>
    </source>
</evidence>
<dbReference type="GO" id="GO:0030246">
    <property type="term" value="F:carbohydrate binding"/>
    <property type="evidence" value="ECO:0007669"/>
    <property type="project" value="UniProtKB-ARBA"/>
</dbReference>
<proteinExistence type="inferred from homology"/>